<dbReference type="Proteomes" id="UP001056120">
    <property type="component" value="Linkage Group LG29"/>
</dbReference>
<gene>
    <name evidence="1" type="ORF">L1987_86873</name>
</gene>
<evidence type="ECO:0000313" key="1">
    <source>
        <dbReference type="EMBL" id="KAI3677250.1"/>
    </source>
</evidence>
<name>A0ACB8Y0H1_9ASTR</name>
<reference evidence="2" key="1">
    <citation type="journal article" date="2022" name="Mol. Ecol. Resour.">
        <title>The genomes of chicory, endive, great burdock and yacon provide insights into Asteraceae palaeo-polyploidization history and plant inulin production.</title>
        <authorList>
            <person name="Fan W."/>
            <person name="Wang S."/>
            <person name="Wang H."/>
            <person name="Wang A."/>
            <person name="Jiang F."/>
            <person name="Liu H."/>
            <person name="Zhao H."/>
            <person name="Xu D."/>
            <person name="Zhang Y."/>
        </authorList>
    </citation>
    <scope>NUCLEOTIDE SEQUENCE [LARGE SCALE GENOMIC DNA]</scope>
    <source>
        <strain evidence="2">cv. Yunnan</strain>
    </source>
</reference>
<protein>
    <submittedName>
        <fullName evidence="1">Uncharacterized protein</fullName>
    </submittedName>
</protein>
<accession>A0ACB8Y0H1</accession>
<organism evidence="1 2">
    <name type="scientific">Smallanthus sonchifolius</name>
    <dbReference type="NCBI Taxonomy" id="185202"/>
    <lineage>
        <taxon>Eukaryota</taxon>
        <taxon>Viridiplantae</taxon>
        <taxon>Streptophyta</taxon>
        <taxon>Embryophyta</taxon>
        <taxon>Tracheophyta</taxon>
        <taxon>Spermatophyta</taxon>
        <taxon>Magnoliopsida</taxon>
        <taxon>eudicotyledons</taxon>
        <taxon>Gunneridae</taxon>
        <taxon>Pentapetalae</taxon>
        <taxon>asterids</taxon>
        <taxon>campanulids</taxon>
        <taxon>Asterales</taxon>
        <taxon>Asteraceae</taxon>
        <taxon>Asteroideae</taxon>
        <taxon>Heliantheae alliance</taxon>
        <taxon>Millerieae</taxon>
        <taxon>Smallanthus</taxon>
    </lineage>
</organism>
<evidence type="ECO:0000313" key="2">
    <source>
        <dbReference type="Proteomes" id="UP001056120"/>
    </source>
</evidence>
<dbReference type="EMBL" id="CM042046">
    <property type="protein sequence ID" value="KAI3677250.1"/>
    <property type="molecule type" value="Genomic_DNA"/>
</dbReference>
<comment type="caution">
    <text evidence="1">The sequence shown here is derived from an EMBL/GenBank/DDBJ whole genome shotgun (WGS) entry which is preliminary data.</text>
</comment>
<reference evidence="1 2" key="2">
    <citation type="journal article" date="2022" name="Mol. Ecol. Resour.">
        <title>The genomes of chicory, endive, great burdock and yacon provide insights into Asteraceae paleo-polyploidization history and plant inulin production.</title>
        <authorList>
            <person name="Fan W."/>
            <person name="Wang S."/>
            <person name="Wang H."/>
            <person name="Wang A."/>
            <person name="Jiang F."/>
            <person name="Liu H."/>
            <person name="Zhao H."/>
            <person name="Xu D."/>
            <person name="Zhang Y."/>
        </authorList>
    </citation>
    <scope>NUCLEOTIDE SEQUENCE [LARGE SCALE GENOMIC DNA]</scope>
    <source>
        <strain evidence="2">cv. Yunnan</strain>
        <tissue evidence="1">Leaves</tissue>
    </source>
</reference>
<keyword evidence="2" id="KW-1185">Reference proteome</keyword>
<sequence length="541" mass="61300">MPWVGLYIGVASLICTLAMAADAILAIWQWKLWFPNKFFTLNASTITLIAIAMKLPVDLTTESDSCYHVEIAKAKGISFLITMLANFLPSLGLMNDRELLTNIVALGILMITIAVNIGIQVFTGVFNKNFSSSIFIFIFVFVFVWPFSVALTVSASRKKLEYRYKESQRLVSSYEEKRFSSKGLRSYVKKYWMMTETRNPQFVIACSPVSSAFGIISGHLGSIGIVVGSIAPIFRCLSSVGHYNLSKEWSKNHLNVFRVEKHWVEMLQQWKHSHSCMKMFQKIVNPPSSNGSSEIKEYSMYVVQIEEDAKLTDRILRNTLRYITRLLKASEEKEPHNLMLLLEKSTGFNGVVEFENDQVQPLYEEETHNCWSLVLVTLTSIAIALPNIAPGHVKILLSSMKEGLRISSKKPSIDQSPYKFILASSMYKISRSMLLECEEEQSGSNGEKLFEWLSTIIADILFACFTNVPRVIKLKCHHHAIKKRGHNIRNAAELLGKSKKILKILKSRQLPDMDLDSRAYIDKWRVLPKSQVLNCDQGGAS</sequence>
<proteinExistence type="predicted"/>